<name>A0ABS2NKE1_9BACI</name>
<dbReference type="Proteomes" id="UP001646157">
    <property type="component" value="Unassembled WGS sequence"/>
</dbReference>
<dbReference type="Pfam" id="PF00483">
    <property type="entry name" value="NTP_transferase"/>
    <property type="match status" value="1"/>
</dbReference>
<keyword evidence="5" id="KW-0808">Transferase</keyword>
<evidence type="ECO:0000313" key="5">
    <source>
        <dbReference type="EMBL" id="MBM7588343.1"/>
    </source>
</evidence>
<dbReference type="Gene3D" id="3.90.550.10">
    <property type="entry name" value="Spore Coat Polysaccharide Biosynthesis Protein SpsA, Chain A"/>
    <property type="match status" value="1"/>
</dbReference>
<evidence type="ECO:0000259" key="4">
    <source>
        <dbReference type="Pfam" id="PF24894"/>
    </source>
</evidence>
<dbReference type="InterPro" id="IPR056818">
    <property type="entry name" value="GlmU/GlgC-like_hexapep"/>
</dbReference>
<protein>
    <submittedName>
        <fullName evidence="5">Glucose-1-phosphate adenylyltransferase</fullName>
        <ecNumber evidence="5">2.7.7.27</ecNumber>
    </submittedName>
</protein>
<dbReference type="RefSeq" id="WP_205176160.1">
    <property type="nucleotide sequence ID" value="NZ_JAFBDZ010000011.1"/>
</dbReference>
<dbReference type="InterPro" id="IPR011831">
    <property type="entry name" value="ADP-Glc_PPase"/>
</dbReference>
<keyword evidence="6" id="KW-1185">Reference proteome</keyword>
<dbReference type="EMBL" id="JAFBDZ010000011">
    <property type="protein sequence ID" value="MBM7588343.1"/>
    <property type="molecule type" value="Genomic_DNA"/>
</dbReference>
<evidence type="ECO:0000313" key="6">
    <source>
        <dbReference type="Proteomes" id="UP001646157"/>
    </source>
</evidence>
<dbReference type="InterPro" id="IPR011004">
    <property type="entry name" value="Trimer_LpxA-like_sf"/>
</dbReference>
<sequence>MNHSLLGVIDATAYHESLEDLLVHRSLAAVPIAGRYRLIDFVLSNMVNSGINSVAIFPKSQYRSLMDHLGSGKDWDLNRKRDGLFFFPAPAVDTMDAELGSFNHFAQHIDYFYRSSQEYVIISNCYTVFSMDFIPVIERHLEMNCDITEIRYQGSSLEVFLLKKSLLIDLIENRHVTGYGCMDDVVKDETSPYTRCEYEYIGFAKKIDCINSYYQTSMKLLQPKVWSELFQKNLPIYTKVKDEPPTRYLKGSNVNHSMIANGCFIEGKIKNSAIFRAVKVGKNTSITNSIIMQKSQVGENCVLEYVILDKDVKIEDNVRLIGDPINPIVIRKGMVQGALMNS</sequence>
<dbReference type="PANTHER" id="PTHR43523">
    <property type="entry name" value="GLUCOSE-1-PHOSPHATE ADENYLYLTRANSFERASE-RELATED"/>
    <property type="match status" value="1"/>
</dbReference>
<feature type="domain" description="Glucose-1-phosphate adenylyltransferase/Bifunctional protein GlmU-like C-terminal hexapeptide" evidence="4">
    <location>
        <begin position="252"/>
        <end position="319"/>
    </location>
</feature>
<dbReference type="CDD" id="cd04651">
    <property type="entry name" value="LbH_G1P_AT_C"/>
    <property type="match status" value="1"/>
</dbReference>
<evidence type="ECO:0000256" key="1">
    <source>
        <dbReference type="ARBA" id="ARBA00010443"/>
    </source>
</evidence>
<feature type="domain" description="Nucleotidyl transferase" evidence="3">
    <location>
        <begin position="28"/>
        <end position="147"/>
    </location>
</feature>
<dbReference type="InterPro" id="IPR029044">
    <property type="entry name" value="Nucleotide-diphossugar_trans"/>
</dbReference>
<dbReference type="EC" id="2.7.7.27" evidence="5"/>
<evidence type="ECO:0000256" key="2">
    <source>
        <dbReference type="ARBA" id="ARBA00023056"/>
    </source>
</evidence>
<dbReference type="CDD" id="cd02508">
    <property type="entry name" value="ADP_Glucose_PP"/>
    <property type="match status" value="1"/>
</dbReference>
<keyword evidence="5" id="KW-0548">Nucleotidyltransferase</keyword>
<dbReference type="SUPFAM" id="SSF51161">
    <property type="entry name" value="Trimeric LpxA-like enzymes"/>
    <property type="match status" value="1"/>
</dbReference>
<reference evidence="5 6" key="1">
    <citation type="submission" date="2021-01" db="EMBL/GenBank/DDBJ databases">
        <title>Genomic Encyclopedia of Type Strains, Phase IV (KMG-IV): sequencing the most valuable type-strain genomes for metagenomic binning, comparative biology and taxonomic classification.</title>
        <authorList>
            <person name="Goeker M."/>
        </authorList>
    </citation>
    <scope>NUCLEOTIDE SEQUENCE [LARGE SCALE GENOMIC DNA]</scope>
    <source>
        <strain evidence="5 6">DSM 24834</strain>
    </source>
</reference>
<organism evidence="5 6">
    <name type="scientific">Rossellomorea pakistanensis</name>
    <dbReference type="NCBI Taxonomy" id="992288"/>
    <lineage>
        <taxon>Bacteria</taxon>
        <taxon>Bacillati</taxon>
        <taxon>Bacillota</taxon>
        <taxon>Bacilli</taxon>
        <taxon>Bacillales</taxon>
        <taxon>Bacillaceae</taxon>
        <taxon>Rossellomorea</taxon>
    </lineage>
</organism>
<comment type="similarity">
    <text evidence="1">Belongs to the bacterial/plant glucose-1-phosphate adenylyltransferase family.</text>
</comment>
<accession>A0ABS2NKE1</accession>
<dbReference type="Gene3D" id="2.160.10.10">
    <property type="entry name" value="Hexapeptide repeat proteins"/>
    <property type="match status" value="1"/>
</dbReference>
<dbReference type="Pfam" id="PF24894">
    <property type="entry name" value="Hexapep_GlmU"/>
    <property type="match status" value="1"/>
</dbReference>
<dbReference type="GO" id="GO:0008878">
    <property type="term" value="F:glucose-1-phosphate adenylyltransferase activity"/>
    <property type="evidence" value="ECO:0007669"/>
    <property type="project" value="UniProtKB-EC"/>
</dbReference>
<comment type="caution">
    <text evidence="5">The sequence shown here is derived from an EMBL/GenBank/DDBJ whole genome shotgun (WGS) entry which is preliminary data.</text>
</comment>
<dbReference type="SUPFAM" id="SSF53448">
    <property type="entry name" value="Nucleotide-diphospho-sugar transferases"/>
    <property type="match status" value="1"/>
</dbReference>
<evidence type="ECO:0000259" key="3">
    <source>
        <dbReference type="Pfam" id="PF00483"/>
    </source>
</evidence>
<dbReference type="InterPro" id="IPR005835">
    <property type="entry name" value="NTP_transferase_dom"/>
</dbReference>
<keyword evidence="2" id="KW-0320">Glycogen biosynthesis</keyword>
<gene>
    <name evidence="5" type="ORF">JOC86_004941</name>
</gene>
<proteinExistence type="inferred from homology"/>
<dbReference type="PANTHER" id="PTHR43523:SF6">
    <property type="entry name" value="GLYCOGEN BIOSYNTHESIS PROTEIN GLGD"/>
    <property type="match status" value="1"/>
</dbReference>